<name>A0A066YWD1_9ACTN</name>
<dbReference type="HOGENOM" id="CLU_3291033_0_0_11"/>
<comment type="caution">
    <text evidence="1">The sequence shown here is derived from an EMBL/GenBank/DDBJ whole genome shotgun (WGS) entry which is preliminary data.</text>
</comment>
<dbReference type="EMBL" id="JNBY01000078">
    <property type="protein sequence ID" value="KDN85853.1"/>
    <property type="molecule type" value="Genomic_DNA"/>
</dbReference>
<dbReference type="PATRIC" id="fig|1348663.4.peg.2430"/>
<dbReference type="AlphaFoldDB" id="A0A066YWD1"/>
<reference evidence="1 2" key="1">
    <citation type="submission" date="2014-05" db="EMBL/GenBank/DDBJ databases">
        <title>Draft Genome Sequence of Kitasatospora cheerisanensis KCTC 2395.</title>
        <authorList>
            <person name="Nam D.H."/>
        </authorList>
    </citation>
    <scope>NUCLEOTIDE SEQUENCE [LARGE SCALE GENOMIC DNA]</scope>
    <source>
        <strain evidence="1 2">KCTC 2395</strain>
    </source>
</reference>
<keyword evidence="2" id="KW-1185">Reference proteome</keyword>
<evidence type="ECO:0000313" key="1">
    <source>
        <dbReference type="EMBL" id="KDN85853.1"/>
    </source>
</evidence>
<organism evidence="1 2">
    <name type="scientific">Kitasatospora cheerisanensis KCTC 2395</name>
    <dbReference type="NCBI Taxonomy" id="1348663"/>
    <lineage>
        <taxon>Bacteria</taxon>
        <taxon>Bacillati</taxon>
        <taxon>Actinomycetota</taxon>
        <taxon>Actinomycetes</taxon>
        <taxon>Kitasatosporales</taxon>
        <taxon>Streptomycetaceae</taxon>
        <taxon>Kitasatospora</taxon>
    </lineage>
</organism>
<dbReference type="Proteomes" id="UP000027178">
    <property type="component" value="Unassembled WGS sequence"/>
</dbReference>
<protein>
    <submittedName>
        <fullName evidence="1">Uncharacterized protein</fullName>
    </submittedName>
</protein>
<evidence type="ECO:0000313" key="2">
    <source>
        <dbReference type="Proteomes" id="UP000027178"/>
    </source>
</evidence>
<gene>
    <name evidence="1" type="ORF">KCH_25110</name>
</gene>
<proteinExistence type="predicted"/>
<accession>A0A066YWD1</accession>
<sequence length="40" mass="4675">MGYPLTGESARSSPAGRACSTLQRHHEARIQVDFEWTWRW</sequence>